<dbReference type="PANTHER" id="PTHR22928">
    <property type="entry name" value="TELOMERE-ASSOCIATED PROTEIN RIF1"/>
    <property type="match status" value="1"/>
</dbReference>
<keyword evidence="3" id="KW-0158">Chromosome</keyword>
<feature type="compositionally biased region" description="Basic and acidic residues" evidence="7">
    <location>
        <begin position="1150"/>
        <end position="1160"/>
    </location>
</feature>
<dbReference type="PANTHER" id="PTHR22928:SF3">
    <property type="entry name" value="TELOMERE-ASSOCIATED PROTEIN RIF1"/>
    <property type="match status" value="1"/>
</dbReference>
<dbReference type="SUPFAM" id="SSF48371">
    <property type="entry name" value="ARM repeat"/>
    <property type="match status" value="1"/>
</dbReference>
<evidence type="ECO:0000256" key="1">
    <source>
        <dbReference type="ARBA" id="ARBA00004123"/>
    </source>
</evidence>
<sequence length="1869" mass="208084">MVPQAFHSPKPYTHLPNPKPTTPKEPYISEIKHSTLNRLSKEARSKAIFESTPESSLESPSTSAVSRKKVNWPDNDERNSSPVVNSIPVSGERKPIKSILKPYNGVNVSSFNLAPSKLSAPHAYANLATMLDSILQQLEGDDRISKMDAYTTLSGCIRASDNVPEIRALKERMNPLLKCMKRDLVAKTSTGSWDTSLVVNDLVLLSSFLHKAAIADILPTDFCGYVVDHAIKTFRDPTMSKDVVKHLMFIIAWQRFSPKIMNADRVGKLITALHGIENFVKGKSIITGRIDIYKNFIRFSKSHMIDNHVWIEDLFNGMLSSLRETRTLAIEFGLESALLYGTDPKISRAVAELFSRQFVENETSISFAAYYAGRLKETLLEKVNGSPSVPQIWSVPILFLRCRPKQCEQWAFLKPWLKVLQKCFNSSDSRTKMEANTAWSRLVFAIGLDGETSPLLVKMLCLPYIEQLKRKASRTRKSTFSGIYFLLYYSLKPTSTSSQLDFYWDAYVKEIVGKSLTAEEFEGNPELVRKDLIDACIILKSMFDCVTPRPWKDTRALDFGSPEITTMKANELPALDSKWLRKNAPRVFNVLTPLLSKLFWDLCDDEEVITTLFATYITSIASPAAKEIKVSNETMACVAEIFNLLYQIWQAGPSGVASLSRSNGSSDESFLGSFGNIIQTAIHGLGPLPFTEKLLSIGSKDNFLVVATPSHHPKSLKGEVQCPLHHLFVLLTTICPGLIYDNKFLEMVRQILHPIFEGRQSTKAQMDFVVDLLHLLPLENTEPCKMIWQVLAELATFAIDRRDGAGNNGLALGMEYRNHLRILKHGVELSPLEPLPGWRRFFEALVLSSATDAGDGGTALAVIEPLADAILPKVGKDAIASYAYCSMLVAKATYPRDRPVLDAARKKLSGVPKTHKTSGCDPYSSLYAYLRTCLLSSYKSFVKGHEFDIVAATTSLISRCPESGVDAVLEKLQEGIGCWVLDSESKLVSGHSSFMAVTNLWGRVCTHFCQTKITHKQNKQLQALEVLISSGLESKHKSIVVSTIKLWNTTFGTFTDGLEYPTRLADALLRLRSIGADLNLPSFPHNLETKVSAEQRQRPSFPETQDDFMDYISSTSPSYNLPASIAKSVSLHYSGSATAMKSVRAAPTSKSREQTPEFSRRKSKKRVSTPKLRHDDSRIQFETIESSPFPDSDAESQHLTERQKEVKERQQAEATAMFPDIRPTPTSKADVAQRRMSSASKRAILPPHRSASKTRLIISPTVGRQTTPIPQGEFDAFLHSSPTPTRSLRPDANDTAPPSSPPENLQHQVTRNWSGIPYSPHDSTTEPMTESAISNEQPAAQMNLFDRPISTMDFEINYRDVAMIDDSIQQQDHVYVATLGTSVNSMDATSAIKSKLNGASQVEEALPSHVPNTPQRLQRQTYMDRRTPKTTVFHDALESPDVPSFDKQTEVAFVDAISSAEHREESRSSPISDLDQSGVFRLIAEFDQGSGRSRQLPRTVERYRTRPEAEPSSEVSVTVGQKASNKPLVTDANRLQPTAPEVGAAASSVQMSSSSLIPETPGLRITKEWIFNKGERLDPNDTIIVDVPEAIDEFPNVSRKRKWSVSPRKRYSVFVEIPHKKIRTEDESEKVAPHNKPFITKKRRGRPSRSSLTTSQDHASQQSDNTNSLSFANEYVDLSMSTQSQQIASPSIELHVMEAMALISNIHEAHKAETISMEDIAEDTLVADQVASEIAASARPPNEASIDETNLQARVGALEDSQMDGVEDFTAAEAHCVEDPVPETSLPASTEHLRGQERTNPVEVDVPIHTEEMETVSTKPQAKSRLQSIIDFFRSAVLTKDEASEFEDQLDDAKEQWLGAKRRGRRTSR</sequence>
<dbReference type="Proteomes" id="UP000887226">
    <property type="component" value="Unassembled WGS sequence"/>
</dbReference>
<keyword evidence="6" id="KW-0131">Cell cycle</keyword>
<dbReference type="GO" id="GO:0005634">
    <property type="term" value="C:nucleus"/>
    <property type="evidence" value="ECO:0007669"/>
    <property type="project" value="UniProtKB-SubCell"/>
</dbReference>
<proteinExistence type="predicted"/>
<dbReference type="InterPro" id="IPR016024">
    <property type="entry name" value="ARM-type_fold"/>
</dbReference>
<gene>
    <name evidence="9" type="ORF">BJ878DRAFT_551263</name>
</gene>
<name>A0A9P8CEG9_9HELO</name>
<feature type="region of interest" description="Disordered" evidence="7">
    <location>
        <begin position="1140"/>
        <end position="1227"/>
    </location>
</feature>
<evidence type="ECO:0000256" key="4">
    <source>
        <dbReference type="ARBA" id="ARBA00022895"/>
    </source>
</evidence>
<dbReference type="GO" id="GO:0140445">
    <property type="term" value="C:chromosome, telomeric repeat region"/>
    <property type="evidence" value="ECO:0007669"/>
    <property type="project" value="TreeGrafter"/>
</dbReference>
<evidence type="ECO:0000313" key="9">
    <source>
        <dbReference type="EMBL" id="KAG9244064.1"/>
    </source>
</evidence>
<evidence type="ECO:0000256" key="3">
    <source>
        <dbReference type="ARBA" id="ARBA00022454"/>
    </source>
</evidence>
<evidence type="ECO:0000256" key="5">
    <source>
        <dbReference type="ARBA" id="ARBA00023242"/>
    </source>
</evidence>
<feature type="region of interest" description="Disordered" evidence="7">
    <location>
        <begin position="1625"/>
        <end position="1667"/>
    </location>
</feature>
<feature type="domain" description="Telomere-associated protein Rif1 N-terminal" evidence="8">
    <location>
        <begin position="138"/>
        <end position="508"/>
    </location>
</feature>
<feature type="compositionally biased region" description="Basic residues" evidence="7">
    <location>
        <begin position="1860"/>
        <end position="1869"/>
    </location>
</feature>
<feature type="region of interest" description="Disordered" evidence="7">
    <location>
        <begin position="1"/>
        <end position="88"/>
    </location>
</feature>
<evidence type="ECO:0000256" key="2">
    <source>
        <dbReference type="ARBA" id="ARBA00004574"/>
    </source>
</evidence>
<evidence type="ECO:0000256" key="6">
    <source>
        <dbReference type="ARBA" id="ARBA00023306"/>
    </source>
</evidence>
<keyword evidence="4" id="KW-0779">Telomere</keyword>
<evidence type="ECO:0000313" key="10">
    <source>
        <dbReference type="Proteomes" id="UP000887226"/>
    </source>
</evidence>
<dbReference type="InterPro" id="IPR022031">
    <property type="entry name" value="Rif1_N"/>
</dbReference>
<evidence type="ECO:0000256" key="7">
    <source>
        <dbReference type="SAM" id="MobiDB-lite"/>
    </source>
</evidence>
<protein>
    <submittedName>
        <fullName evidence="9">Rap1-interacting factor 1 N terminal-domain-containing protein</fullName>
    </submittedName>
</protein>
<comment type="subcellular location">
    <subcellularLocation>
        <location evidence="2">Chromosome</location>
        <location evidence="2">Telomere</location>
    </subcellularLocation>
    <subcellularLocation>
        <location evidence="1">Nucleus</location>
    </subcellularLocation>
</comment>
<feature type="compositionally biased region" description="Polar residues" evidence="7">
    <location>
        <begin position="1648"/>
        <end position="1667"/>
    </location>
</feature>
<dbReference type="OrthoDB" id="5399929at2759"/>
<keyword evidence="10" id="KW-1185">Reference proteome</keyword>
<evidence type="ECO:0000259" key="8">
    <source>
        <dbReference type="Pfam" id="PF12231"/>
    </source>
</evidence>
<feature type="region of interest" description="Disordered" evidence="7">
    <location>
        <begin position="1843"/>
        <end position="1869"/>
    </location>
</feature>
<keyword evidence="5" id="KW-0539">Nucleus</keyword>
<accession>A0A9P8CEG9</accession>
<dbReference type="EMBL" id="MU253931">
    <property type="protein sequence ID" value="KAG9244064.1"/>
    <property type="molecule type" value="Genomic_DNA"/>
</dbReference>
<feature type="compositionally biased region" description="Basic and acidic residues" evidence="7">
    <location>
        <begin position="1195"/>
        <end position="1211"/>
    </location>
</feature>
<dbReference type="GO" id="GO:0000723">
    <property type="term" value="P:telomere maintenance"/>
    <property type="evidence" value="ECO:0007669"/>
    <property type="project" value="TreeGrafter"/>
</dbReference>
<dbReference type="Pfam" id="PF12231">
    <property type="entry name" value="Rif1_N"/>
    <property type="match status" value="1"/>
</dbReference>
<feature type="compositionally biased region" description="Low complexity" evidence="7">
    <location>
        <begin position="50"/>
        <end position="63"/>
    </location>
</feature>
<comment type="caution">
    <text evidence="9">The sequence shown here is derived from an EMBL/GenBank/DDBJ whole genome shotgun (WGS) entry which is preliminary data.</text>
</comment>
<feature type="region of interest" description="Disordered" evidence="7">
    <location>
        <begin position="1276"/>
        <end position="1306"/>
    </location>
</feature>
<organism evidence="9 10">
    <name type="scientific">Calycina marina</name>
    <dbReference type="NCBI Taxonomy" id="1763456"/>
    <lineage>
        <taxon>Eukaryota</taxon>
        <taxon>Fungi</taxon>
        <taxon>Dikarya</taxon>
        <taxon>Ascomycota</taxon>
        <taxon>Pezizomycotina</taxon>
        <taxon>Leotiomycetes</taxon>
        <taxon>Helotiales</taxon>
        <taxon>Pezizellaceae</taxon>
        <taxon>Calycina</taxon>
    </lineage>
</organism>
<reference evidence="9" key="1">
    <citation type="journal article" date="2021" name="IMA Fungus">
        <title>Genomic characterization of three marine fungi, including Emericellopsis atlantica sp. nov. with signatures of a generalist lifestyle and marine biomass degradation.</title>
        <authorList>
            <person name="Hagestad O.C."/>
            <person name="Hou L."/>
            <person name="Andersen J.H."/>
            <person name="Hansen E.H."/>
            <person name="Altermark B."/>
            <person name="Li C."/>
            <person name="Kuhnert E."/>
            <person name="Cox R.J."/>
            <person name="Crous P.W."/>
            <person name="Spatafora J.W."/>
            <person name="Lail K."/>
            <person name="Amirebrahimi M."/>
            <person name="Lipzen A."/>
            <person name="Pangilinan J."/>
            <person name="Andreopoulos W."/>
            <person name="Hayes R.D."/>
            <person name="Ng V."/>
            <person name="Grigoriev I.V."/>
            <person name="Jackson S.A."/>
            <person name="Sutton T.D.S."/>
            <person name="Dobson A.D.W."/>
            <person name="Rama T."/>
        </authorList>
    </citation>
    <scope>NUCLEOTIDE SEQUENCE</scope>
    <source>
        <strain evidence="9">TRa3180A</strain>
    </source>
</reference>